<evidence type="ECO:0000313" key="1">
    <source>
        <dbReference type="EMBL" id="MCI86673.1"/>
    </source>
</evidence>
<dbReference type="AlphaFoldDB" id="A0A392VGT1"/>
<sequence>GHLRAAQFKRKKVDILLRDAPGAERMARGAVE</sequence>
<protein>
    <submittedName>
        <fullName evidence="1">Uncharacterized protein</fullName>
    </submittedName>
</protein>
<keyword evidence="2" id="KW-1185">Reference proteome</keyword>
<evidence type="ECO:0000313" key="2">
    <source>
        <dbReference type="Proteomes" id="UP000265520"/>
    </source>
</evidence>
<dbReference type="EMBL" id="LXQA011146990">
    <property type="protein sequence ID" value="MCI86673.1"/>
    <property type="molecule type" value="Genomic_DNA"/>
</dbReference>
<name>A0A392VGT1_9FABA</name>
<dbReference type="Proteomes" id="UP000265520">
    <property type="component" value="Unassembled WGS sequence"/>
</dbReference>
<organism evidence="1 2">
    <name type="scientific">Trifolium medium</name>
    <dbReference type="NCBI Taxonomy" id="97028"/>
    <lineage>
        <taxon>Eukaryota</taxon>
        <taxon>Viridiplantae</taxon>
        <taxon>Streptophyta</taxon>
        <taxon>Embryophyta</taxon>
        <taxon>Tracheophyta</taxon>
        <taxon>Spermatophyta</taxon>
        <taxon>Magnoliopsida</taxon>
        <taxon>eudicotyledons</taxon>
        <taxon>Gunneridae</taxon>
        <taxon>Pentapetalae</taxon>
        <taxon>rosids</taxon>
        <taxon>fabids</taxon>
        <taxon>Fabales</taxon>
        <taxon>Fabaceae</taxon>
        <taxon>Papilionoideae</taxon>
        <taxon>50 kb inversion clade</taxon>
        <taxon>NPAAA clade</taxon>
        <taxon>Hologalegina</taxon>
        <taxon>IRL clade</taxon>
        <taxon>Trifolieae</taxon>
        <taxon>Trifolium</taxon>
    </lineage>
</organism>
<comment type="caution">
    <text evidence="1">The sequence shown here is derived from an EMBL/GenBank/DDBJ whole genome shotgun (WGS) entry which is preliminary data.</text>
</comment>
<feature type="non-terminal residue" evidence="1">
    <location>
        <position position="1"/>
    </location>
</feature>
<reference evidence="1 2" key="1">
    <citation type="journal article" date="2018" name="Front. Plant Sci.">
        <title>Red Clover (Trifolium pratense) and Zigzag Clover (T. medium) - A Picture of Genomic Similarities and Differences.</title>
        <authorList>
            <person name="Dluhosova J."/>
            <person name="Istvanek J."/>
            <person name="Nedelnik J."/>
            <person name="Repkova J."/>
        </authorList>
    </citation>
    <scope>NUCLEOTIDE SEQUENCE [LARGE SCALE GENOMIC DNA]</scope>
    <source>
        <strain evidence="2">cv. 10/8</strain>
        <tissue evidence="1">Leaf</tissue>
    </source>
</reference>
<proteinExistence type="predicted"/>
<accession>A0A392VGT1</accession>